<keyword evidence="1" id="KW-0436">Ligase</keyword>
<keyword evidence="2" id="KW-0493">Microtubule</keyword>
<gene>
    <name evidence="6" type="ORF">BSTOLATCC_MIC44137</name>
</gene>
<dbReference type="AlphaFoldDB" id="A0AAU9JPJ7"/>
<dbReference type="GO" id="GO:0070740">
    <property type="term" value="F:tubulin-glutamic acid ligase activity"/>
    <property type="evidence" value="ECO:0007669"/>
    <property type="project" value="TreeGrafter"/>
</dbReference>
<organism evidence="6 7">
    <name type="scientific">Blepharisma stoltei</name>
    <dbReference type="NCBI Taxonomy" id="1481888"/>
    <lineage>
        <taxon>Eukaryota</taxon>
        <taxon>Sar</taxon>
        <taxon>Alveolata</taxon>
        <taxon>Ciliophora</taxon>
        <taxon>Postciliodesmatophora</taxon>
        <taxon>Heterotrichea</taxon>
        <taxon>Heterotrichida</taxon>
        <taxon>Blepharismidae</taxon>
        <taxon>Blepharisma</taxon>
    </lineage>
</organism>
<dbReference type="PANTHER" id="PTHR12241">
    <property type="entry name" value="TUBULIN POLYGLUTAMYLASE"/>
    <property type="match status" value="1"/>
</dbReference>
<dbReference type="EMBL" id="CAJZBQ010000044">
    <property type="protein sequence ID" value="CAG9327501.1"/>
    <property type="molecule type" value="Genomic_DNA"/>
</dbReference>
<evidence type="ECO:0000256" key="2">
    <source>
        <dbReference type="ARBA" id="ARBA00022701"/>
    </source>
</evidence>
<dbReference type="FunFam" id="3.30.470.20:FF:000009">
    <property type="entry name" value="tubulin polyglutamylase TTLL5 isoform X1"/>
    <property type="match status" value="1"/>
</dbReference>
<dbReference type="PANTHER" id="PTHR12241:SF147">
    <property type="entry name" value="TUBULIN POLYGLUTAMYLASE TTLL7"/>
    <property type="match status" value="1"/>
</dbReference>
<dbReference type="GO" id="GO:0005874">
    <property type="term" value="C:microtubule"/>
    <property type="evidence" value="ECO:0007669"/>
    <property type="project" value="UniProtKB-KW"/>
</dbReference>
<dbReference type="Proteomes" id="UP001162131">
    <property type="component" value="Unassembled WGS sequence"/>
</dbReference>
<dbReference type="GO" id="GO:0005524">
    <property type="term" value="F:ATP binding"/>
    <property type="evidence" value="ECO:0007669"/>
    <property type="project" value="UniProtKB-KW"/>
</dbReference>
<reference evidence="6" key="1">
    <citation type="submission" date="2021-09" db="EMBL/GenBank/DDBJ databases">
        <authorList>
            <consortium name="AG Swart"/>
            <person name="Singh M."/>
            <person name="Singh A."/>
            <person name="Seah K."/>
            <person name="Emmerich C."/>
        </authorList>
    </citation>
    <scope>NUCLEOTIDE SEQUENCE</scope>
    <source>
        <strain evidence="6">ATCC30299</strain>
    </source>
</reference>
<comment type="caution">
    <text evidence="6">The sequence shown here is derived from an EMBL/GenBank/DDBJ whole genome shotgun (WGS) entry which is preliminary data.</text>
</comment>
<dbReference type="Pfam" id="PF03133">
    <property type="entry name" value="TTL"/>
    <property type="match status" value="1"/>
</dbReference>
<sequence length="667" mass="77045">MENDQKSVDGESSAEEGCKAFEESDSEEAAPKKSKKKARKIIMNVALTKYLVVKKAATKYFGWKLTKTECDEDWDVFWTDSAVEPDKLARMKLYQKINHFPGMYALARKNHLAKNLNRLRKSLPKDFKFFPRTWLVPAEFSDLRQYSSQKKNKVFIVKPEASCQGRGIFLTKKFDDFTLDDRYVVQEYLKRPYLIDGLKFDLRIYVLVAGCDPLKIFLHKEGLARFATEPYIQPNSSNMSKPCMHLTNYAVNKNNENFIFNEDPENDDVGHKRSLSSVFAYLEEKGHDINKLWADIKQLINKTLCSVQPSLAHTYKACQPDDPYNGMCFELLGLDVILDKKLKPWLLEVNHSPSFSTDSPLDWKIKYEVITEALTLLNVSYNNRIRVENKQKQDVLKRSTGKKNEVVKEDKLQEIAKAQQLRDKWETKHLGGYTKIFPCENMDKFNHILEVAKEIYEEWTGASKTKKENIKHELPLPKPTTDIRAHVKSANSKSVRSISMAVTKEENKKIHTKANLSGVYERLSNNQRKLKPENVSFSQPYQPLIHLDSNYTTTPSSEAVLELCIQNIQIQKPKNSSKSKDSSPKHLKLEEILKEKRSLETMKRNWMVKNRCPLTIHSFVSKTDEDVSFSSGNFFIPRSITSLGETRKPSIYLPKSEYIRRIKALGL</sequence>
<evidence type="ECO:0000256" key="4">
    <source>
        <dbReference type="ARBA" id="ARBA00022840"/>
    </source>
</evidence>
<dbReference type="GO" id="GO:0000226">
    <property type="term" value="P:microtubule cytoskeleton organization"/>
    <property type="evidence" value="ECO:0007669"/>
    <property type="project" value="TreeGrafter"/>
</dbReference>
<dbReference type="GO" id="GO:0015631">
    <property type="term" value="F:tubulin binding"/>
    <property type="evidence" value="ECO:0007669"/>
    <property type="project" value="TreeGrafter"/>
</dbReference>
<dbReference type="SUPFAM" id="SSF56059">
    <property type="entry name" value="Glutathione synthetase ATP-binding domain-like"/>
    <property type="match status" value="1"/>
</dbReference>
<evidence type="ECO:0000313" key="7">
    <source>
        <dbReference type="Proteomes" id="UP001162131"/>
    </source>
</evidence>
<proteinExistence type="predicted"/>
<evidence type="ECO:0000256" key="3">
    <source>
        <dbReference type="ARBA" id="ARBA00022741"/>
    </source>
</evidence>
<feature type="region of interest" description="Disordered" evidence="5">
    <location>
        <begin position="1"/>
        <end position="33"/>
    </location>
</feature>
<keyword evidence="7" id="KW-1185">Reference proteome</keyword>
<evidence type="ECO:0000256" key="1">
    <source>
        <dbReference type="ARBA" id="ARBA00022598"/>
    </source>
</evidence>
<name>A0AAU9JPJ7_9CILI</name>
<dbReference type="Gene3D" id="3.30.470.20">
    <property type="entry name" value="ATP-grasp fold, B domain"/>
    <property type="match status" value="1"/>
</dbReference>
<dbReference type="GO" id="GO:0036064">
    <property type="term" value="C:ciliary basal body"/>
    <property type="evidence" value="ECO:0007669"/>
    <property type="project" value="TreeGrafter"/>
</dbReference>
<keyword evidence="4" id="KW-0067">ATP-binding</keyword>
<dbReference type="InterPro" id="IPR004344">
    <property type="entry name" value="TTL/TTLL_fam"/>
</dbReference>
<evidence type="ECO:0000313" key="6">
    <source>
        <dbReference type="EMBL" id="CAG9327501.1"/>
    </source>
</evidence>
<accession>A0AAU9JPJ7</accession>
<protein>
    <submittedName>
        <fullName evidence="6">Uncharacterized protein</fullName>
    </submittedName>
</protein>
<evidence type="ECO:0000256" key="5">
    <source>
        <dbReference type="SAM" id="MobiDB-lite"/>
    </source>
</evidence>
<dbReference type="PROSITE" id="PS51221">
    <property type="entry name" value="TTL"/>
    <property type="match status" value="1"/>
</dbReference>
<keyword evidence="3" id="KW-0547">Nucleotide-binding</keyword>